<feature type="non-terminal residue" evidence="3">
    <location>
        <position position="1"/>
    </location>
</feature>
<evidence type="ECO:0000256" key="2">
    <source>
        <dbReference type="SAM" id="Phobius"/>
    </source>
</evidence>
<dbReference type="EMBL" id="BTSY01000004">
    <property type="protein sequence ID" value="GMT21708.1"/>
    <property type="molecule type" value="Genomic_DNA"/>
</dbReference>
<evidence type="ECO:0000313" key="4">
    <source>
        <dbReference type="Proteomes" id="UP001432322"/>
    </source>
</evidence>
<evidence type="ECO:0008006" key="5">
    <source>
        <dbReference type="Google" id="ProtNLM"/>
    </source>
</evidence>
<sequence length="95" mass="10445">LLSRSNLLLVFIVLFAIVICTCSLRCACGRIFAARSARSKYSTASLSSMNRMSVSPAPPKFSTHLDHAGFSHTPTPSTIPRKHRSTSHEPFEARI</sequence>
<keyword evidence="2" id="KW-0812">Transmembrane</keyword>
<proteinExistence type="predicted"/>
<evidence type="ECO:0000256" key="1">
    <source>
        <dbReference type="SAM" id="MobiDB-lite"/>
    </source>
</evidence>
<comment type="caution">
    <text evidence="3">The sequence shown here is derived from an EMBL/GenBank/DDBJ whole genome shotgun (WGS) entry which is preliminary data.</text>
</comment>
<gene>
    <name evidence="3" type="ORF">PFISCL1PPCAC_13005</name>
</gene>
<protein>
    <recommendedName>
        <fullName evidence="5">Secreted protein</fullName>
    </recommendedName>
</protein>
<keyword evidence="2" id="KW-1133">Transmembrane helix</keyword>
<feature type="region of interest" description="Disordered" evidence="1">
    <location>
        <begin position="66"/>
        <end position="95"/>
    </location>
</feature>
<dbReference type="Proteomes" id="UP001432322">
    <property type="component" value="Unassembled WGS sequence"/>
</dbReference>
<keyword evidence="2" id="KW-0472">Membrane</keyword>
<accession>A0AAV5VQF1</accession>
<evidence type="ECO:0000313" key="3">
    <source>
        <dbReference type="EMBL" id="GMT21708.1"/>
    </source>
</evidence>
<organism evidence="3 4">
    <name type="scientific">Pristionchus fissidentatus</name>
    <dbReference type="NCBI Taxonomy" id="1538716"/>
    <lineage>
        <taxon>Eukaryota</taxon>
        <taxon>Metazoa</taxon>
        <taxon>Ecdysozoa</taxon>
        <taxon>Nematoda</taxon>
        <taxon>Chromadorea</taxon>
        <taxon>Rhabditida</taxon>
        <taxon>Rhabditina</taxon>
        <taxon>Diplogasteromorpha</taxon>
        <taxon>Diplogasteroidea</taxon>
        <taxon>Neodiplogasteridae</taxon>
        <taxon>Pristionchus</taxon>
    </lineage>
</organism>
<reference evidence="3" key="1">
    <citation type="submission" date="2023-10" db="EMBL/GenBank/DDBJ databases">
        <title>Genome assembly of Pristionchus species.</title>
        <authorList>
            <person name="Yoshida K."/>
            <person name="Sommer R.J."/>
        </authorList>
    </citation>
    <scope>NUCLEOTIDE SEQUENCE</scope>
    <source>
        <strain evidence="3">RS5133</strain>
    </source>
</reference>
<dbReference type="AlphaFoldDB" id="A0AAV5VQF1"/>
<feature type="compositionally biased region" description="Basic and acidic residues" evidence="1">
    <location>
        <begin position="86"/>
        <end position="95"/>
    </location>
</feature>
<name>A0AAV5VQF1_9BILA</name>
<keyword evidence="4" id="KW-1185">Reference proteome</keyword>
<feature type="transmembrane region" description="Helical" evidence="2">
    <location>
        <begin position="6"/>
        <end position="28"/>
    </location>
</feature>